<dbReference type="GO" id="GO:0045717">
    <property type="term" value="P:negative regulation of fatty acid biosynthetic process"/>
    <property type="evidence" value="ECO:0007669"/>
    <property type="project" value="UniProtKB-ARBA"/>
</dbReference>
<dbReference type="PROSITE" id="PS50011">
    <property type="entry name" value="PROTEIN_KINASE_DOM"/>
    <property type="match status" value="1"/>
</dbReference>
<comment type="catalytic activity">
    <reaction evidence="9">
        <text>L-seryl-[protein] + ATP = O-phospho-L-seryl-[protein] + ADP + H(+)</text>
        <dbReference type="Rhea" id="RHEA:17989"/>
        <dbReference type="Rhea" id="RHEA-COMP:9863"/>
        <dbReference type="Rhea" id="RHEA-COMP:11604"/>
        <dbReference type="ChEBI" id="CHEBI:15378"/>
        <dbReference type="ChEBI" id="CHEBI:29999"/>
        <dbReference type="ChEBI" id="CHEBI:30616"/>
        <dbReference type="ChEBI" id="CHEBI:83421"/>
        <dbReference type="ChEBI" id="CHEBI:456216"/>
        <dbReference type="EC" id="2.7.11.1"/>
    </reaction>
</comment>
<evidence type="ECO:0000259" key="12">
    <source>
        <dbReference type="PROSITE" id="PS50011"/>
    </source>
</evidence>
<dbReference type="AlphaFoldDB" id="A0A543ASE1"/>
<proteinExistence type="predicted"/>
<sequence>MGSTAVLRVGDVLAARYRLHERVGGGGMGDVWKGEDTLLGRTVAVKVMLAKLAAEDNFRERFRREACAIAALDGPTIVDVYDYGEVSSPRGILAFLVMPYVDAKPLTSWLARSGRLSASQTMRIIAQVADGLEIAHTQGVIHRDIKPGNILVREDGRVTLVDFGIARASGDLTMTTTGVVLGTVTYMSPEQASGEKLAPASDIYSLGVVAYQCLAGQPPFKADTPLGVLSAHLRNVPPRLPDGVPPAVAHIISRCLAKDAVDRWQSAGEFAAACRNLASAPDIPQVPSQVTRSKPVPPRVREPHFPAPTGSGRRTTATRARPPVVDETVEEGGTTTPARRGLVLIVTVGLAAALAVTAAATRPWEIRQLVEITDESPSEPGSGKANEISAGSGDNPDYDAEIPGPDSPAASNSATRSSSSTPTGGDESPSPSDTQSDSPPEQEPVPDVLRQPESQARRSLKAAGFRPSVSYEGDGDIGCEVVSQYPEAGQLADPGSTVTITVNRAEICAGG</sequence>
<gene>
    <name evidence="14" type="ORF">FB566_1007</name>
</gene>
<dbReference type="EMBL" id="VFOW01000001">
    <property type="protein sequence ID" value="TQL75501.1"/>
    <property type="molecule type" value="Genomic_DNA"/>
</dbReference>
<dbReference type="PANTHER" id="PTHR43289">
    <property type="entry name" value="MITOGEN-ACTIVATED PROTEIN KINASE KINASE KINASE 20-RELATED"/>
    <property type="match status" value="1"/>
</dbReference>
<dbReference type="EC" id="2.7.11.1" evidence="1"/>
<feature type="binding site" evidence="10">
    <location>
        <position position="46"/>
    </location>
    <ligand>
        <name>ATP</name>
        <dbReference type="ChEBI" id="CHEBI:30616"/>
    </ligand>
</feature>
<evidence type="ECO:0000256" key="11">
    <source>
        <dbReference type="SAM" id="MobiDB-lite"/>
    </source>
</evidence>
<keyword evidence="15" id="KW-1185">Reference proteome</keyword>
<dbReference type="PANTHER" id="PTHR43289:SF6">
    <property type="entry name" value="SERINE_THREONINE-PROTEIN KINASE NEKL-3"/>
    <property type="match status" value="1"/>
</dbReference>
<dbReference type="SUPFAM" id="SSF54184">
    <property type="entry name" value="Penicillin-binding protein 2x (pbp-2x), c-terminal domain"/>
    <property type="match status" value="1"/>
</dbReference>
<protein>
    <recommendedName>
        <fullName evidence="1">non-specific serine/threonine protein kinase</fullName>
        <ecNumber evidence="1">2.7.11.1</ecNumber>
    </recommendedName>
</protein>
<dbReference type="PROSITE" id="PS51178">
    <property type="entry name" value="PASTA"/>
    <property type="match status" value="1"/>
</dbReference>
<keyword evidence="7 10" id="KW-0067">ATP-binding</keyword>
<dbReference type="InterPro" id="IPR017441">
    <property type="entry name" value="Protein_kinase_ATP_BS"/>
</dbReference>
<dbReference type="SMART" id="SM00220">
    <property type="entry name" value="S_TKc"/>
    <property type="match status" value="1"/>
</dbReference>
<keyword evidence="5 10" id="KW-0547">Nucleotide-binding</keyword>
<dbReference type="CDD" id="cd14014">
    <property type="entry name" value="STKc_PknB_like"/>
    <property type="match status" value="1"/>
</dbReference>
<feature type="region of interest" description="Disordered" evidence="11">
    <location>
        <begin position="372"/>
        <end position="473"/>
    </location>
</feature>
<dbReference type="InterPro" id="IPR005543">
    <property type="entry name" value="PASTA_dom"/>
</dbReference>
<dbReference type="InterPro" id="IPR008271">
    <property type="entry name" value="Ser/Thr_kinase_AS"/>
</dbReference>
<dbReference type="Pfam" id="PF03793">
    <property type="entry name" value="PASTA"/>
    <property type="match status" value="1"/>
</dbReference>
<accession>A0A543ASE1</accession>
<evidence type="ECO:0000256" key="5">
    <source>
        <dbReference type="ARBA" id="ARBA00022741"/>
    </source>
</evidence>
<keyword evidence="2" id="KW-0723">Serine/threonine-protein kinase</keyword>
<dbReference type="PROSITE" id="PS00107">
    <property type="entry name" value="PROTEIN_KINASE_ATP"/>
    <property type="match status" value="1"/>
</dbReference>
<evidence type="ECO:0000259" key="13">
    <source>
        <dbReference type="PROSITE" id="PS51178"/>
    </source>
</evidence>
<dbReference type="FunFam" id="1.10.510.10:FF:000021">
    <property type="entry name" value="Serine/threonine protein kinase"/>
    <property type="match status" value="1"/>
</dbReference>
<keyword evidence="6 14" id="KW-0418">Kinase</keyword>
<dbReference type="PROSITE" id="PS00108">
    <property type="entry name" value="PROTEIN_KINASE_ST"/>
    <property type="match status" value="1"/>
</dbReference>
<reference evidence="14 15" key="1">
    <citation type="submission" date="2019-06" db="EMBL/GenBank/DDBJ databases">
        <title>Sequencing the genomes of 1000 actinobacteria strains.</title>
        <authorList>
            <person name="Klenk H.-P."/>
        </authorList>
    </citation>
    <scope>NUCLEOTIDE SEQUENCE [LARGE SCALE GENOMIC DNA]</scope>
    <source>
        <strain evidence="14 15">DSM 45928</strain>
    </source>
</reference>
<evidence type="ECO:0000256" key="4">
    <source>
        <dbReference type="ARBA" id="ARBA00022737"/>
    </source>
</evidence>
<dbReference type="InParanoid" id="A0A543ASE1"/>
<dbReference type="SMART" id="SM00740">
    <property type="entry name" value="PASTA"/>
    <property type="match status" value="1"/>
</dbReference>
<dbReference type="Gene3D" id="3.30.200.20">
    <property type="entry name" value="Phosphorylase Kinase, domain 1"/>
    <property type="match status" value="1"/>
</dbReference>
<dbReference type="GO" id="GO:0005524">
    <property type="term" value="F:ATP binding"/>
    <property type="evidence" value="ECO:0007669"/>
    <property type="project" value="UniProtKB-UniRule"/>
</dbReference>
<feature type="domain" description="PASTA" evidence="13">
    <location>
        <begin position="439"/>
        <end position="504"/>
    </location>
</feature>
<name>A0A543ASE1_9ACTN</name>
<organism evidence="14 15">
    <name type="scientific">Stackebrandtia endophytica</name>
    <dbReference type="NCBI Taxonomy" id="1496996"/>
    <lineage>
        <taxon>Bacteria</taxon>
        <taxon>Bacillati</taxon>
        <taxon>Actinomycetota</taxon>
        <taxon>Actinomycetes</taxon>
        <taxon>Glycomycetales</taxon>
        <taxon>Glycomycetaceae</taxon>
        <taxon>Stackebrandtia</taxon>
    </lineage>
</organism>
<comment type="caution">
    <text evidence="14">The sequence shown here is derived from an EMBL/GenBank/DDBJ whole genome shotgun (WGS) entry which is preliminary data.</text>
</comment>
<feature type="domain" description="Protein kinase" evidence="12">
    <location>
        <begin position="17"/>
        <end position="283"/>
    </location>
</feature>
<keyword evidence="4" id="KW-0677">Repeat</keyword>
<evidence type="ECO:0000256" key="10">
    <source>
        <dbReference type="PROSITE-ProRule" id="PRU10141"/>
    </source>
</evidence>
<evidence type="ECO:0000256" key="2">
    <source>
        <dbReference type="ARBA" id="ARBA00022527"/>
    </source>
</evidence>
<keyword evidence="3" id="KW-0808">Transferase</keyword>
<evidence type="ECO:0000256" key="8">
    <source>
        <dbReference type="ARBA" id="ARBA00047899"/>
    </source>
</evidence>
<evidence type="ECO:0000256" key="6">
    <source>
        <dbReference type="ARBA" id="ARBA00022777"/>
    </source>
</evidence>
<dbReference type="SUPFAM" id="SSF56112">
    <property type="entry name" value="Protein kinase-like (PK-like)"/>
    <property type="match status" value="1"/>
</dbReference>
<evidence type="ECO:0000256" key="1">
    <source>
        <dbReference type="ARBA" id="ARBA00012513"/>
    </source>
</evidence>
<evidence type="ECO:0000256" key="3">
    <source>
        <dbReference type="ARBA" id="ARBA00022679"/>
    </source>
</evidence>
<dbReference type="InterPro" id="IPR011009">
    <property type="entry name" value="Kinase-like_dom_sf"/>
</dbReference>
<evidence type="ECO:0000256" key="7">
    <source>
        <dbReference type="ARBA" id="ARBA00022840"/>
    </source>
</evidence>
<dbReference type="Gene3D" id="1.10.510.10">
    <property type="entry name" value="Transferase(Phosphotransferase) domain 1"/>
    <property type="match status" value="1"/>
</dbReference>
<dbReference type="InterPro" id="IPR000719">
    <property type="entry name" value="Prot_kinase_dom"/>
</dbReference>
<feature type="compositionally biased region" description="Low complexity" evidence="11">
    <location>
        <begin position="407"/>
        <end position="439"/>
    </location>
</feature>
<dbReference type="FunFam" id="3.30.200.20:FF:000035">
    <property type="entry name" value="Serine/threonine protein kinase Stk1"/>
    <property type="match status" value="1"/>
</dbReference>
<evidence type="ECO:0000313" key="15">
    <source>
        <dbReference type="Proteomes" id="UP000317043"/>
    </source>
</evidence>
<dbReference type="Gene3D" id="3.30.10.20">
    <property type="match status" value="1"/>
</dbReference>
<dbReference type="Pfam" id="PF00069">
    <property type="entry name" value="Pkinase"/>
    <property type="match status" value="1"/>
</dbReference>
<feature type="compositionally biased region" description="Low complexity" evidence="11">
    <location>
        <begin position="307"/>
        <end position="335"/>
    </location>
</feature>
<dbReference type="GO" id="GO:0004674">
    <property type="term" value="F:protein serine/threonine kinase activity"/>
    <property type="evidence" value="ECO:0007669"/>
    <property type="project" value="UniProtKB-KW"/>
</dbReference>
<feature type="region of interest" description="Disordered" evidence="11">
    <location>
        <begin position="282"/>
        <end position="335"/>
    </location>
</feature>
<dbReference type="Proteomes" id="UP000317043">
    <property type="component" value="Unassembled WGS sequence"/>
</dbReference>
<evidence type="ECO:0000256" key="9">
    <source>
        <dbReference type="ARBA" id="ARBA00048679"/>
    </source>
</evidence>
<evidence type="ECO:0000313" key="14">
    <source>
        <dbReference type="EMBL" id="TQL75501.1"/>
    </source>
</evidence>
<comment type="catalytic activity">
    <reaction evidence="8">
        <text>L-threonyl-[protein] + ATP = O-phospho-L-threonyl-[protein] + ADP + H(+)</text>
        <dbReference type="Rhea" id="RHEA:46608"/>
        <dbReference type="Rhea" id="RHEA-COMP:11060"/>
        <dbReference type="Rhea" id="RHEA-COMP:11605"/>
        <dbReference type="ChEBI" id="CHEBI:15378"/>
        <dbReference type="ChEBI" id="CHEBI:30013"/>
        <dbReference type="ChEBI" id="CHEBI:30616"/>
        <dbReference type="ChEBI" id="CHEBI:61977"/>
        <dbReference type="ChEBI" id="CHEBI:456216"/>
        <dbReference type="EC" id="2.7.11.1"/>
    </reaction>
</comment>
<dbReference type="CDD" id="cd06577">
    <property type="entry name" value="PASTA_pknB"/>
    <property type="match status" value="1"/>
</dbReference>